<dbReference type="GO" id="GO:0061617">
    <property type="term" value="C:MICOS complex"/>
    <property type="evidence" value="ECO:0007669"/>
    <property type="project" value="TreeGrafter"/>
</dbReference>
<evidence type="ECO:0000256" key="11">
    <source>
        <dbReference type="RuleBase" id="RU363000"/>
    </source>
</evidence>
<protein>
    <recommendedName>
        <fullName evidence="3 11">MICOS complex subunit MIC60</fullName>
    </recommendedName>
    <alternativeName>
        <fullName evidence="11">Mitofilin</fullName>
    </alternativeName>
</protein>
<evidence type="ECO:0000256" key="1">
    <source>
        <dbReference type="ARBA" id="ARBA00004434"/>
    </source>
</evidence>
<dbReference type="PANTHER" id="PTHR15415:SF7">
    <property type="entry name" value="MICOS COMPLEX SUBUNIT MIC60"/>
    <property type="match status" value="1"/>
</dbReference>
<proteinExistence type="inferred from homology"/>
<evidence type="ECO:0000256" key="6">
    <source>
        <dbReference type="ARBA" id="ARBA00022989"/>
    </source>
</evidence>
<accession>A0A369JU87</accession>
<feature type="region of interest" description="Disordered" evidence="13">
    <location>
        <begin position="185"/>
        <end position="255"/>
    </location>
</feature>
<evidence type="ECO:0000256" key="9">
    <source>
        <dbReference type="ARBA" id="ARBA00023136"/>
    </source>
</evidence>
<comment type="function">
    <text evidence="10">Component of the MICOS complex, a large protein complex of the mitochondrial inner membrane that plays crucial roles in the maintenance of crista junctions, inner membrane architecture, and formation of contact sites to the outer membrane. Plays a role in keeping cristae membranes connected to the inner boundary membrane. Also promotes protein import via the mitochondrial intermembrane space assembly (MIA) pathway.</text>
</comment>
<dbReference type="EMBL" id="LUEZ02000040">
    <property type="protein sequence ID" value="RDB25889.1"/>
    <property type="molecule type" value="Genomic_DNA"/>
</dbReference>
<sequence length="686" mass="76081">MYRALPISRRVASSSKQGAVRVIRRRLATESAPTPIVPKKKKRIVRKIFWTTAGLTGTFYVGSTFAAFYNQRYYDFFSDQVPLGQSMLEYAEAHHWDTLTVGQVVESGKNTVITVQRFVTDQINRNKSAQDIVDSVKHAAEKTAKEAKSVVSNVVSESKTRVESMAASAKKEIEKEADKITHKAAALAKHRSEQAAEGLSELAREAEKALESVPKPLVPSDTSETTTESTPSEPTPPSTESIPLTPETPSPLPPIEISQKVEDSHVYEAPLPVGFEPPPGYTRPSPLKKAEPEPVEPASIERTPVALPLIAPAVSSLSASEPIITQLAGTIDNLASYIAANPDAAPKVSDVLETAKTDLTALADRIEQAKQEERAVLEAKLDDQTREYTLKLLELEMEAQDKLDSQEEGFRKFFDQEKMKTIQAYRAKLEQELRTQTELINERLKEEVIAQGIELQRRWIREIKVRVEQERGGRLGKLEELSSHLKRLERVALDNSTYLDENIRIHALWSSVRALTSSALTSPVRKPFREELRVLRHITSAREDPVVAATLESLEASDVPDIGVEPFADLATWFASDVAPKVSHVALVPDENAGVLSYLASHLLSGLRFRRQGLVVGDDVLSVIARAEYYLNEKDLDSAARELNQLKGAAKILLHDWLEAARRRLEVEQALQVVQTEATLASLLVV</sequence>
<feature type="coiled-coil region" evidence="12">
    <location>
        <begin position="352"/>
        <end position="387"/>
    </location>
</feature>
<dbReference type="InterPro" id="IPR019133">
    <property type="entry name" value="MIC60"/>
</dbReference>
<feature type="compositionally biased region" description="Low complexity" evidence="13">
    <location>
        <begin position="222"/>
        <end position="245"/>
    </location>
</feature>
<keyword evidence="9 11" id="KW-0472">Membrane</keyword>
<name>A0A369JU87_HYPMA</name>
<dbReference type="OrthoDB" id="10261039at2759"/>
<keyword evidence="15" id="KW-1185">Reference proteome</keyword>
<evidence type="ECO:0000256" key="5">
    <source>
        <dbReference type="ARBA" id="ARBA00022792"/>
    </source>
</evidence>
<evidence type="ECO:0000256" key="2">
    <source>
        <dbReference type="ARBA" id="ARBA00010877"/>
    </source>
</evidence>
<keyword evidence="5 11" id="KW-0999">Mitochondrion inner membrane</keyword>
<evidence type="ECO:0000256" key="4">
    <source>
        <dbReference type="ARBA" id="ARBA00022692"/>
    </source>
</evidence>
<evidence type="ECO:0000256" key="7">
    <source>
        <dbReference type="ARBA" id="ARBA00023054"/>
    </source>
</evidence>
<dbReference type="Pfam" id="PF09731">
    <property type="entry name" value="Mitofilin"/>
    <property type="match status" value="1"/>
</dbReference>
<evidence type="ECO:0000256" key="10">
    <source>
        <dbReference type="ARBA" id="ARBA00025571"/>
    </source>
</evidence>
<evidence type="ECO:0000256" key="12">
    <source>
        <dbReference type="SAM" id="Coils"/>
    </source>
</evidence>
<feature type="region of interest" description="Disordered" evidence="13">
    <location>
        <begin position="269"/>
        <end position="292"/>
    </location>
</feature>
<comment type="subcellular location">
    <subcellularLocation>
        <location evidence="1 11">Mitochondrion inner membrane</location>
        <topology evidence="1 11">Single-pass membrane protein</topology>
    </subcellularLocation>
</comment>
<dbReference type="AlphaFoldDB" id="A0A369JU87"/>
<comment type="subunit">
    <text evidence="11">Component of the mitochondrial contact site and cristae organizing system (MICOS) complex.</text>
</comment>
<evidence type="ECO:0000256" key="8">
    <source>
        <dbReference type="ARBA" id="ARBA00023128"/>
    </source>
</evidence>
<keyword evidence="8 11" id="KW-0496">Mitochondrion</keyword>
<comment type="similarity">
    <text evidence="2 11">Belongs to the MICOS complex subunit Mic60 family.</text>
</comment>
<dbReference type="InParanoid" id="A0A369JU87"/>
<dbReference type="Proteomes" id="UP000076154">
    <property type="component" value="Unassembled WGS sequence"/>
</dbReference>
<keyword evidence="4 11" id="KW-0812">Transmembrane</keyword>
<keyword evidence="7 12" id="KW-0175">Coiled coil</keyword>
<dbReference type="PANTHER" id="PTHR15415">
    <property type="entry name" value="MITOFILIN"/>
    <property type="match status" value="1"/>
</dbReference>
<reference evidence="14" key="1">
    <citation type="submission" date="2018-04" db="EMBL/GenBank/DDBJ databases">
        <title>Whole genome sequencing of Hypsizygus marmoreus.</title>
        <authorList>
            <person name="Choi I.-G."/>
            <person name="Min B."/>
            <person name="Kim J.-G."/>
            <person name="Kim S."/>
            <person name="Oh Y.-L."/>
            <person name="Kong W.-S."/>
            <person name="Park H."/>
            <person name="Jeong J."/>
            <person name="Song E.-S."/>
        </authorList>
    </citation>
    <scope>NUCLEOTIDE SEQUENCE [LARGE SCALE GENOMIC DNA]</scope>
    <source>
        <strain evidence="14">51987-8</strain>
    </source>
</reference>
<feature type="transmembrane region" description="Helical" evidence="11">
    <location>
        <begin position="48"/>
        <end position="69"/>
    </location>
</feature>
<comment type="caution">
    <text evidence="14">The sequence shown here is derived from an EMBL/GenBank/DDBJ whole genome shotgun (WGS) entry which is preliminary data.</text>
</comment>
<evidence type="ECO:0000313" key="14">
    <source>
        <dbReference type="EMBL" id="RDB25889.1"/>
    </source>
</evidence>
<evidence type="ECO:0000256" key="13">
    <source>
        <dbReference type="SAM" id="MobiDB-lite"/>
    </source>
</evidence>
<dbReference type="STRING" id="39966.A0A369JU87"/>
<keyword evidence="6 11" id="KW-1133">Transmembrane helix</keyword>
<dbReference type="GO" id="GO:0042407">
    <property type="term" value="P:cristae formation"/>
    <property type="evidence" value="ECO:0007669"/>
    <property type="project" value="TreeGrafter"/>
</dbReference>
<gene>
    <name evidence="14" type="primary">MIC60</name>
    <name evidence="14" type="ORF">Hypma_006732</name>
</gene>
<evidence type="ECO:0000256" key="3">
    <source>
        <dbReference type="ARBA" id="ARBA00018116"/>
    </source>
</evidence>
<organism evidence="14 15">
    <name type="scientific">Hypsizygus marmoreus</name>
    <name type="common">White beech mushroom</name>
    <name type="synonym">Agaricus marmoreus</name>
    <dbReference type="NCBI Taxonomy" id="39966"/>
    <lineage>
        <taxon>Eukaryota</taxon>
        <taxon>Fungi</taxon>
        <taxon>Dikarya</taxon>
        <taxon>Basidiomycota</taxon>
        <taxon>Agaricomycotina</taxon>
        <taxon>Agaricomycetes</taxon>
        <taxon>Agaricomycetidae</taxon>
        <taxon>Agaricales</taxon>
        <taxon>Tricholomatineae</taxon>
        <taxon>Lyophyllaceae</taxon>
        <taxon>Hypsizygus</taxon>
    </lineage>
</organism>
<evidence type="ECO:0000313" key="15">
    <source>
        <dbReference type="Proteomes" id="UP000076154"/>
    </source>
</evidence>